<proteinExistence type="predicted"/>
<gene>
    <name evidence="2" type="ORF">BT62DRAFT_996765</name>
</gene>
<reference evidence="2" key="1">
    <citation type="submission" date="2020-11" db="EMBL/GenBank/DDBJ databases">
        <title>Adaptations for nitrogen fixation in a non-lichenized fungal sporocarp promotes dispersal by wood-feeding termites.</title>
        <authorList>
            <consortium name="DOE Joint Genome Institute"/>
            <person name="Koch R.A."/>
            <person name="Yoon G."/>
            <person name="Arayal U."/>
            <person name="Lail K."/>
            <person name="Amirebrahimi M."/>
            <person name="Labutti K."/>
            <person name="Lipzen A."/>
            <person name="Riley R."/>
            <person name="Barry K."/>
            <person name="Henrissat B."/>
            <person name="Grigoriev I.V."/>
            <person name="Herr J.R."/>
            <person name="Aime M.C."/>
        </authorList>
    </citation>
    <scope>NUCLEOTIDE SEQUENCE</scope>
    <source>
        <strain evidence="2">MCA 3950</strain>
    </source>
</reference>
<comment type="caution">
    <text evidence="2">The sequence shown here is derived from an EMBL/GenBank/DDBJ whole genome shotgun (WGS) entry which is preliminary data.</text>
</comment>
<keyword evidence="3" id="KW-1185">Reference proteome</keyword>
<protein>
    <recommendedName>
        <fullName evidence="4">HNH nuclease domain-containing protein</fullName>
    </recommendedName>
</protein>
<organism evidence="2 3">
    <name type="scientific">Guyanagaster necrorhizus</name>
    <dbReference type="NCBI Taxonomy" id="856835"/>
    <lineage>
        <taxon>Eukaryota</taxon>
        <taxon>Fungi</taxon>
        <taxon>Dikarya</taxon>
        <taxon>Basidiomycota</taxon>
        <taxon>Agaricomycotina</taxon>
        <taxon>Agaricomycetes</taxon>
        <taxon>Agaricomycetidae</taxon>
        <taxon>Agaricales</taxon>
        <taxon>Marasmiineae</taxon>
        <taxon>Physalacriaceae</taxon>
        <taxon>Guyanagaster</taxon>
    </lineage>
</organism>
<dbReference type="OrthoDB" id="3269637at2759"/>
<feature type="compositionally biased region" description="Basic residues" evidence="1">
    <location>
        <begin position="308"/>
        <end position="323"/>
    </location>
</feature>
<evidence type="ECO:0000313" key="2">
    <source>
        <dbReference type="EMBL" id="KAG7442206.1"/>
    </source>
</evidence>
<dbReference type="Proteomes" id="UP000812287">
    <property type="component" value="Unassembled WGS sequence"/>
</dbReference>
<evidence type="ECO:0000256" key="1">
    <source>
        <dbReference type="SAM" id="MobiDB-lite"/>
    </source>
</evidence>
<accession>A0A9P8ANX5</accession>
<sequence length="406" mass="46116">MSRPAPPPGFVQLVLLPQDSFYLEVPMQIAMTVCLYPLKYLRYIGWCVLGVSGTLVDETGDAVELDGELVDRGVYRYDVPGGNILSHAVDPEVIKQRTHTHSATTATRENFREKVLKRDGRCVWTGIDEGVGMHIIPYARGDEACPRIVPFHWIQLIIENRPHEEDLTTLRSINDIRNGFYAAADIHVHFFDQQRVAVLVTPNPILDTTDIPNRCQRRLEDDVSYPPNSRYTLQWITIPSSRSTRERIPNNNDATFANRRQKPARLLLHYRYGAAAVKNWGKNVAVLIQYHQPNRPSVPTPAPMGPSKAKHVRSVSIKKREKRRREEEREGAGAGMEQAGGRNEGGTSAATAVESEAQDIWDEHDVMLFFWGNSKAAQERRAKEEADHREYLEKWRSGIPRNPLNV</sequence>
<evidence type="ECO:0008006" key="4">
    <source>
        <dbReference type="Google" id="ProtNLM"/>
    </source>
</evidence>
<dbReference type="GeneID" id="66112904"/>
<name>A0A9P8ANX5_9AGAR</name>
<dbReference type="RefSeq" id="XP_043035706.1">
    <property type="nucleotide sequence ID" value="XM_043190607.1"/>
</dbReference>
<dbReference type="EMBL" id="MU250553">
    <property type="protein sequence ID" value="KAG7442206.1"/>
    <property type="molecule type" value="Genomic_DNA"/>
</dbReference>
<dbReference type="AlphaFoldDB" id="A0A9P8ANX5"/>
<evidence type="ECO:0000313" key="3">
    <source>
        <dbReference type="Proteomes" id="UP000812287"/>
    </source>
</evidence>
<feature type="region of interest" description="Disordered" evidence="1">
    <location>
        <begin position="296"/>
        <end position="353"/>
    </location>
</feature>